<evidence type="ECO:0000313" key="2">
    <source>
        <dbReference type="Proteomes" id="UP001319060"/>
    </source>
</evidence>
<protein>
    <submittedName>
        <fullName evidence="1">FbpB family small basic protein</fullName>
    </submittedName>
</protein>
<dbReference type="InterPro" id="IPR025004">
    <property type="entry name" value="SenN/SenS"/>
</dbReference>
<accession>A0ABS2ZA56</accession>
<dbReference type="RefSeq" id="WP_188403299.1">
    <property type="nucleotide sequence ID" value="NZ_BMCE01000002.1"/>
</dbReference>
<proteinExistence type="predicted"/>
<dbReference type="Proteomes" id="UP001319060">
    <property type="component" value="Unassembled WGS sequence"/>
</dbReference>
<name>A0ABS2ZA56_9BACL</name>
<dbReference type="Pfam" id="PF13040">
    <property type="entry name" value="Fur_reg_FbpB"/>
    <property type="match status" value="1"/>
</dbReference>
<dbReference type="EMBL" id="JAFHKS010000042">
    <property type="protein sequence ID" value="MBN3545065.1"/>
    <property type="molecule type" value="Genomic_DNA"/>
</dbReference>
<reference evidence="1 2" key="1">
    <citation type="submission" date="2021-01" db="EMBL/GenBank/DDBJ databases">
        <title>Genome Sequencing of Type Strains.</title>
        <authorList>
            <person name="Lemaire J.F."/>
            <person name="Inderbitzin P."/>
            <person name="Collins S.B."/>
            <person name="Wespe N."/>
            <person name="Knight-Connoni V."/>
        </authorList>
    </citation>
    <scope>NUCLEOTIDE SEQUENCE [LARGE SCALE GENOMIC DNA]</scope>
    <source>
        <strain evidence="1 2">DSM 14730</strain>
    </source>
</reference>
<sequence length="39" mass="4852">MRKKNMISFKELVVKNKKELLQDKKVLERIEKRLETRHN</sequence>
<keyword evidence="2" id="KW-1185">Reference proteome</keyword>
<comment type="caution">
    <text evidence="1">The sequence shown here is derived from an EMBL/GenBank/DDBJ whole genome shotgun (WGS) entry which is preliminary data.</text>
</comment>
<gene>
    <name evidence="1" type="ORF">JYA64_07155</name>
</gene>
<evidence type="ECO:0000313" key="1">
    <source>
        <dbReference type="EMBL" id="MBN3545065.1"/>
    </source>
</evidence>
<organism evidence="1 2">
    <name type="scientific">Fictibacillus barbaricus</name>
    <dbReference type="NCBI Taxonomy" id="182136"/>
    <lineage>
        <taxon>Bacteria</taxon>
        <taxon>Bacillati</taxon>
        <taxon>Bacillota</taxon>
        <taxon>Bacilli</taxon>
        <taxon>Bacillales</taxon>
        <taxon>Fictibacillaceae</taxon>
        <taxon>Fictibacillus</taxon>
    </lineage>
</organism>